<comment type="caution">
    <text evidence="4">The sequence shown here is derived from an EMBL/GenBank/DDBJ whole genome shotgun (WGS) entry which is preliminary data.</text>
</comment>
<name>A0A4S4D891_CAMSN</name>
<dbReference type="SUPFAM" id="SSF52467">
    <property type="entry name" value="DHS-like NAD/FAD-binding domain"/>
    <property type="match status" value="1"/>
</dbReference>
<dbReference type="GO" id="GO:0005525">
    <property type="term" value="F:GTP binding"/>
    <property type="evidence" value="ECO:0007669"/>
    <property type="project" value="InterPro"/>
</dbReference>
<evidence type="ECO:0000313" key="5">
    <source>
        <dbReference type="Proteomes" id="UP000306102"/>
    </source>
</evidence>
<reference evidence="4 5" key="1">
    <citation type="journal article" date="2018" name="Proc. Natl. Acad. Sci. U.S.A.">
        <title>Draft genome sequence of Camellia sinensis var. sinensis provides insights into the evolution of the tea genome and tea quality.</title>
        <authorList>
            <person name="Wei C."/>
            <person name="Yang H."/>
            <person name="Wang S."/>
            <person name="Zhao J."/>
            <person name="Liu C."/>
            <person name="Gao L."/>
            <person name="Xia E."/>
            <person name="Lu Y."/>
            <person name="Tai Y."/>
            <person name="She G."/>
            <person name="Sun J."/>
            <person name="Cao H."/>
            <person name="Tong W."/>
            <person name="Gao Q."/>
            <person name="Li Y."/>
            <person name="Deng W."/>
            <person name="Jiang X."/>
            <person name="Wang W."/>
            <person name="Chen Q."/>
            <person name="Zhang S."/>
            <person name="Li H."/>
            <person name="Wu J."/>
            <person name="Wang P."/>
            <person name="Li P."/>
            <person name="Shi C."/>
            <person name="Zheng F."/>
            <person name="Jian J."/>
            <person name="Huang B."/>
            <person name="Shan D."/>
            <person name="Shi M."/>
            <person name="Fang C."/>
            <person name="Yue Y."/>
            <person name="Li F."/>
            <person name="Li D."/>
            <person name="Wei S."/>
            <person name="Han B."/>
            <person name="Jiang C."/>
            <person name="Yin Y."/>
            <person name="Xia T."/>
            <person name="Zhang Z."/>
            <person name="Bennetzen J.L."/>
            <person name="Zhao S."/>
            <person name="Wan X."/>
        </authorList>
    </citation>
    <scope>NUCLEOTIDE SEQUENCE [LARGE SCALE GENOMIC DNA]</scope>
    <source>
        <strain evidence="5">cv. Shuchazao</strain>
        <tissue evidence="4">Leaf</tissue>
    </source>
</reference>
<keyword evidence="2" id="KW-0812">Transmembrane</keyword>
<accession>A0A4S4D891</accession>
<dbReference type="EMBL" id="SDRB02012165">
    <property type="protein sequence ID" value="THF98617.1"/>
    <property type="molecule type" value="Genomic_DNA"/>
</dbReference>
<keyword evidence="5" id="KW-1185">Reference proteome</keyword>
<dbReference type="SMART" id="SM00175">
    <property type="entry name" value="RAB"/>
    <property type="match status" value="1"/>
</dbReference>
<feature type="domain" description="Electron transfer flavoprotein alpha subunit C-terminal" evidence="3">
    <location>
        <begin position="126"/>
        <end position="178"/>
    </location>
</feature>
<comment type="similarity">
    <text evidence="1">Belongs to the small GTPase superfamily. Rab family.</text>
</comment>
<keyword evidence="2" id="KW-1133">Transmembrane helix</keyword>
<evidence type="ECO:0000259" key="3">
    <source>
        <dbReference type="Pfam" id="PF00766"/>
    </source>
</evidence>
<sequence length="207" mass="22799">MAGYRAEDEYDYLFKLVLIGDLGVGKLNLLSRFTRNKFNLESKSTIGVEFVTKSLNIDGKVIKAQIWDTAGQERLKIFVPIAFLAFIVMVPVNYTNGTLDKLFISNIPTGSHRYIKLSSQNSKRPDLGNASVVIIGGRALKSAENFKMIEKLAEKLGAAVGDTSVAVDAEFVPNDLQIRNAISETYLASQRSANSAALFGWRPYRSG</sequence>
<dbReference type="Gene3D" id="3.40.50.1220">
    <property type="entry name" value="TPP-binding domain"/>
    <property type="match status" value="1"/>
</dbReference>
<dbReference type="InterPro" id="IPR050209">
    <property type="entry name" value="Rab_GTPases_membrane_traffic"/>
</dbReference>
<dbReference type="PRINTS" id="PR00449">
    <property type="entry name" value="RASTRNSFRMNG"/>
</dbReference>
<dbReference type="STRING" id="542762.A0A4S4D891"/>
<dbReference type="InterPro" id="IPR014731">
    <property type="entry name" value="ETF_asu_C"/>
</dbReference>
<dbReference type="PANTHER" id="PTHR47979">
    <property type="entry name" value="DRAB11-RELATED"/>
    <property type="match status" value="1"/>
</dbReference>
<protein>
    <recommendedName>
        <fullName evidence="3">Electron transfer flavoprotein alpha subunit C-terminal domain-containing protein</fullName>
    </recommendedName>
</protein>
<dbReference type="SUPFAM" id="SSF52540">
    <property type="entry name" value="P-loop containing nucleoside triphosphate hydrolases"/>
    <property type="match status" value="1"/>
</dbReference>
<organism evidence="4 5">
    <name type="scientific">Camellia sinensis var. sinensis</name>
    <name type="common">China tea</name>
    <dbReference type="NCBI Taxonomy" id="542762"/>
    <lineage>
        <taxon>Eukaryota</taxon>
        <taxon>Viridiplantae</taxon>
        <taxon>Streptophyta</taxon>
        <taxon>Embryophyta</taxon>
        <taxon>Tracheophyta</taxon>
        <taxon>Spermatophyta</taxon>
        <taxon>Magnoliopsida</taxon>
        <taxon>eudicotyledons</taxon>
        <taxon>Gunneridae</taxon>
        <taxon>Pentapetalae</taxon>
        <taxon>asterids</taxon>
        <taxon>Ericales</taxon>
        <taxon>Theaceae</taxon>
        <taxon>Camellia</taxon>
    </lineage>
</organism>
<dbReference type="FunFam" id="3.40.50.300:FF:003004">
    <property type="entry name" value="ras-related protein Rab-39B-like isoform X2"/>
    <property type="match status" value="1"/>
</dbReference>
<gene>
    <name evidence="4" type="ORF">TEA_020685</name>
</gene>
<feature type="transmembrane region" description="Helical" evidence="2">
    <location>
        <begin position="77"/>
        <end position="94"/>
    </location>
</feature>
<proteinExistence type="inferred from homology"/>
<keyword evidence="2" id="KW-0472">Membrane</keyword>
<dbReference type="InterPro" id="IPR027417">
    <property type="entry name" value="P-loop_NTPase"/>
</dbReference>
<dbReference type="NCBIfam" id="TIGR00231">
    <property type="entry name" value="small_GTP"/>
    <property type="match status" value="1"/>
</dbReference>
<evidence type="ECO:0000256" key="2">
    <source>
        <dbReference type="SAM" id="Phobius"/>
    </source>
</evidence>
<dbReference type="AlphaFoldDB" id="A0A4S4D891"/>
<dbReference type="PROSITE" id="PS51419">
    <property type="entry name" value="RAB"/>
    <property type="match status" value="1"/>
</dbReference>
<evidence type="ECO:0000313" key="4">
    <source>
        <dbReference type="EMBL" id="THF98617.1"/>
    </source>
</evidence>
<dbReference type="Pfam" id="PF00766">
    <property type="entry name" value="ETF_alpha"/>
    <property type="match status" value="1"/>
</dbReference>
<dbReference type="InterPro" id="IPR029035">
    <property type="entry name" value="DHS-like_NAD/FAD-binding_dom"/>
</dbReference>
<dbReference type="Proteomes" id="UP000306102">
    <property type="component" value="Unassembled WGS sequence"/>
</dbReference>
<dbReference type="GO" id="GO:0003924">
    <property type="term" value="F:GTPase activity"/>
    <property type="evidence" value="ECO:0007669"/>
    <property type="project" value="InterPro"/>
</dbReference>
<dbReference type="InterPro" id="IPR005225">
    <property type="entry name" value="Small_GTP-bd"/>
</dbReference>
<dbReference type="InterPro" id="IPR001806">
    <property type="entry name" value="Small_GTPase"/>
</dbReference>
<dbReference type="Gene3D" id="3.40.50.300">
    <property type="entry name" value="P-loop containing nucleotide triphosphate hydrolases"/>
    <property type="match status" value="1"/>
</dbReference>
<evidence type="ECO:0000256" key="1">
    <source>
        <dbReference type="ARBA" id="ARBA00006270"/>
    </source>
</evidence>
<dbReference type="Pfam" id="PF00071">
    <property type="entry name" value="Ras"/>
    <property type="match status" value="1"/>
</dbReference>
<dbReference type="SMART" id="SM00174">
    <property type="entry name" value="RHO"/>
    <property type="match status" value="1"/>
</dbReference>